<evidence type="ECO:0000256" key="4">
    <source>
        <dbReference type="ARBA" id="ARBA00035178"/>
    </source>
</evidence>
<dbReference type="SUPFAM" id="SSF57829">
    <property type="entry name" value="Zn-binding ribosomal proteins"/>
    <property type="match status" value="1"/>
</dbReference>
<evidence type="ECO:0000313" key="9">
    <source>
        <dbReference type="Proteomes" id="UP000176406"/>
    </source>
</evidence>
<evidence type="ECO:0000256" key="6">
    <source>
        <dbReference type="SAM" id="MobiDB-lite"/>
    </source>
</evidence>
<comment type="caution">
    <text evidence="8">The sequence shown here is derived from an EMBL/GenBank/DDBJ whole genome shotgun (WGS) entry which is preliminary data.</text>
</comment>
<proteinExistence type="inferred from homology"/>
<reference evidence="8 9" key="1">
    <citation type="journal article" date="2016" name="Nat. Commun.">
        <title>Thousands of microbial genomes shed light on interconnected biogeochemical processes in an aquifer system.</title>
        <authorList>
            <person name="Anantharaman K."/>
            <person name="Brown C.T."/>
            <person name="Hug L.A."/>
            <person name="Sharon I."/>
            <person name="Castelle C.J."/>
            <person name="Probst A.J."/>
            <person name="Thomas B.C."/>
            <person name="Singh A."/>
            <person name="Wilkins M.J."/>
            <person name="Karaoz U."/>
            <person name="Brodie E.L."/>
            <person name="Williams K.H."/>
            <person name="Hubbard S.S."/>
            <person name="Banfield J.F."/>
        </authorList>
    </citation>
    <scope>NUCLEOTIDE SEQUENCE [LARGE SCALE GENOMIC DNA]</scope>
</reference>
<evidence type="ECO:0000313" key="8">
    <source>
        <dbReference type="EMBL" id="OGZ22864.1"/>
    </source>
</evidence>
<feature type="compositionally biased region" description="Polar residues" evidence="6">
    <location>
        <begin position="86"/>
        <end position="97"/>
    </location>
</feature>
<keyword evidence="2 5" id="KW-0689">Ribosomal protein</keyword>
<dbReference type="Proteomes" id="UP000176406">
    <property type="component" value="Unassembled WGS sequence"/>
</dbReference>
<dbReference type="InterPro" id="IPR011332">
    <property type="entry name" value="Ribosomal_zn-bd"/>
</dbReference>
<dbReference type="InterPro" id="IPR002677">
    <property type="entry name" value="Ribosomal_bL32"/>
</dbReference>
<accession>A0A1G2EAH5</accession>
<evidence type="ECO:0000256" key="3">
    <source>
        <dbReference type="ARBA" id="ARBA00023274"/>
    </source>
</evidence>
<name>A0A1G2EAH5_9BACT</name>
<dbReference type="PROSITE" id="PS51257">
    <property type="entry name" value="PROKAR_LIPOPROTEIN"/>
    <property type="match status" value="1"/>
</dbReference>
<evidence type="ECO:0000256" key="5">
    <source>
        <dbReference type="HAMAP-Rule" id="MF_00340"/>
    </source>
</evidence>
<dbReference type="PANTHER" id="PTHR35534">
    <property type="entry name" value="50S RIBOSOMAL PROTEIN L32"/>
    <property type="match status" value="1"/>
</dbReference>
<feature type="chain" id="PRO_5009582715" description="Large ribosomal subunit protein bL32" evidence="7">
    <location>
        <begin position="29"/>
        <end position="97"/>
    </location>
</feature>
<feature type="signal peptide" evidence="7">
    <location>
        <begin position="1"/>
        <end position="28"/>
    </location>
</feature>
<organism evidence="8 9">
    <name type="scientific">Candidatus Nealsonbacteria bacterium RIFCSPLOWO2_01_FULL_41_9</name>
    <dbReference type="NCBI Taxonomy" id="1801671"/>
    <lineage>
        <taxon>Bacteria</taxon>
        <taxon>Candidatus Nealsoniibacteriota</taxon>
    </lineage>
</organism>
<gene>
    <name evidence="5" type="primary">rpmF</name>
    <name evidence="8" type="ORF">A3A08_00765</name>
</gene>
<dbReference type="InterPro" id="IPR044957">
    <property type="entry name" value="Ribosomal_bL32_bact"/>
</dbReference>
<feature type="compositionally biased region" description="Basic and acidic residues" evidence="6">
    <location>
        <begin position="70"/>
        <end position="85"/>
    </location>
</feature>
<evidence type="ECO:0000256" key="1">
    <source>
        <dbReference type="ARBA" id="ARBA00008560"/>
    </source>
</evidence>
<dbReference type="EMBL" id="MHMG01000034">
    <property type="protein sequence ID" value="OGZ22864.1"/>
    <property type="molecule type" value="Genomic_DNA"/>
</dbReference>
<dbReference type="PANTHER" id="PTHR35534:SF1">
    <property type="entry name" value="LARGE RIBOSOMAL SUBUNIT PROTEIN BL32"/>
    <property type="match status" value="1"/>
</dbReference>
<dbReference type="HAMAP" id="MF_00340">
    <property type="entry name" value="Ribosomal_bL32"/>
    <property type="match status" value="1"/>
</dbReference>
<dbReference type="NCBIfam" id="TIGR01031">
    <property type="entry name" value="rpmF_bact"/>
    <property type="match status" value="1"/>
</dbReference>
<dbReference type="GO" id="GO:0015934">
    <property type="term" value="C:large ribosomal subunit"/>
    <property type="evidence" value="ECO:0007669"/>
    <property type="project" value="InterPro"/>
</dbReference>
<comment type="similarity">
    <text evidence="1 5">Belongs to the bacterial ribosomal protein bL32 family.</text>
</comment>
<feature type="region of interest" description="Disordered" evidence="6">
    <location>
        <begin position="70"/>
        <end position="97"/>
    </location>
</feature>
<protein>
    <recommendedName>
        <fullName evidence="4 5">Large ribosomal subunit protein bL32</fullName>
    </recommendedName>
</protein>
<sequence>MGNPKQRHTKNRRNNRRMHLFLAGSATAACPKCGKAVLAHTVCQNCGYYKGTEIIDVLEKLNKKERKLKEKEMAQKEQEGKETGNEKSLNWENLSKK</sequence>
<dbReference type="Pfam" id="PF01783">
    <property type="entry name" value="Ribosomal_L32p"/>
    <property type="match status" value="1"/>
</dbReference>
<keyword evidence="3 5" id="KW-0687">Ribonucleoprotein</keyword>
<keyword evidence="7" id="KW-0732">Signal</keyword>
<dbReference type="GO" id="GO:0006412">
    <property type="term" value="P:translation"/>
    <property type="evidence" value="ECO:0007669"/>
    <property type="project" value="UniProtKB-UniRule"/>
</dbReference>
<dbReference type="GO" id="GO:0003735">
    <property type="term" value="F:structural constituent of ribosome"/>
    <property type="evidence" value="ECO:0007669"/>
    <property type="project" value="InterPro"/>
</dbReference>
<dbReference type="AlphaFoldDB" id="A0A1G2EAH5"/>
<evidence type="ECO:0000256" key="7">
    <source>
        <dbReference type="SAM" id="SignalP"/>
    </source>
</evidence>
<evidence type="ECO:0000256" key="2">
    <source>
        <dbReference type="ARBA" id="ARBA00022980"/>
    </source>
</evidence>